<feature type="region of interest" description="Disordered" evidence="1">
    <location>
        <begin position="184"/>
        <end position="215"/>
    </location>
</feature>
<feature type="region of interest" description="Disordered" evidence="1">
    <location>
        <begin position="115"/>
        <end position="167"/>
    </location>
</feature>
<organism evidence="2 3">
    <name type="scientific">Plectosphaerella cucumerina</name>
    <dbReference type="NCBI Taxonomy" id="40658"/>
    <lineage>
        <taxon>Eukaryota</taxon>
        <taxon>Fungi</taxon>
        <taxon>Dikarya</taxon>
        <taxon>Ascomycota</taxon>
        <taxon>Pezizomycotina</taxon>
        <taxon>Sordariomycetes</taxon>
        <taxon>Hypocreomycetidae</taxon>
        <taxon>Glomerellales</taxon>
        <taxon>Plectosphaerellaceae</taxon>
        <taxon>Plectosphaerella</taxon>
    </lineage>
</organism>
<name>A0A8K0X6X1_9PEZI</name>
<accession>A0A8K0X6X1</accession>
<feature type="compositionally biased region" description="Basic and acidic residues" evidence="1">
    <location>
        <begin position="79"/>
        <end position="89"/>
    </location>
</feature>
<keyword evidence="3" id="KW-1185">Reference proteome</keyword>
<evidence type="ECO:0000256" key="1">
    <source>
        <dbReference type="SAM" id="MobiDB-lite"/>
    </source>
</evidence>
<sequence>MMGITLLPSERPAARISRAGLIREVGKGRKACRTPTIRGRWCFLVRAWCQMYHARRTSLPKAGLNGYILASLSPPLRGEGYRRRGESETRQGCCRQAGRGKMRVARQQAACGRSTLKVIGGQDQRHQNQSQPGSRSPPRVNGSREGVPLEANWGRRYPRHSRQSPAGVRRMLGSGTVLFVHERSQHRTDIPQSRRREARPGIVPPVYTTPARPRA</sequence>
<dbReference type="EMBL" id="JAGPXD010000002">
    <property type="protein sequence ID" value="KAH7368009.1"/>
    <property type="molecule type" value="Genomic_DNA"/>
</dbReference>
<gene>
    <name evidence="2" type="ORF">B0T11DRAFT_59498</name>
</gene>
<evidence type="ECO:0000313" key="2">
    <source>
        <dbReference type="EMBL" id="KAH7368009.1"/>
    </source>
</evidence>
<proteinExistence type="predicted"/>
<reference evidence="2" key="1">
    <citation type="journal article" date="2021" name="Nat. Commun.">
        <title>Genetic determinants of endophytism in the Arabidopsis root mycobiome.</title>
        <authorList>
            <person name="Mesny F."/>
            <person name="Miyauchi S."/>
            <person name="Thiergart T."/>
            <person name="Pickel B."/>
            <person name="Atanasova L."/>
            <person name="Karlsson M."/>
            <person name="Huettel B."/>
            <person name="Barry K.W."/>
            <person name="Haridas S."/>
            <person name="Chen C."/>
            <person name="Bauer D."/>
            <person name="Andreopoulos W."/>
            <person name="Pangilinan J."/>
            <person name="LaButti K."/>
            <person name="Riley R."/>
            <person name="Lipzen A."/>
            <person name="Clum A."/>
            <person name="Drula E."/>
            <person name="Henrissat B."/>
            <person name="Kohler A."/>
            <person name="Grigoriev I.V."/>
            <person name="Martin F.M."/>
            <person name="Hacquard S."/>
        </authorList>
    </citation>
    <scope>NUCLEOTIDE SEQUENCE</scope>
    <source>
        <strain evidence="2">MPI-CAGE-AT-0016</strain>
    </source>
</reference>
<feature type="compositionally biased region" description="Basic and acidic residues" evidence="1">
    <location>
        <begin position="184"/>
        <end position="199"/>
    </location>
</feature>
<feature type="region of interest" description="Disordered" evidence="1">
    <location>
        <begin position="78"/>
        <end position="99"/>
    </location>
</feature>
<dbReference type="Proteomes" id="UP000813385">
    <property type="component" value="Unassembled WGS sequence"/>
</dbReference>
<dbReference type="AlphaFoldDB" id="A0A8K0X6X1"/>
<comment type="caution">
    <text evidence="2">The sequence shown here is derived from an EMBL/GenBank/DDBJ whole genome shotgun (WGS) entry which is preliminary data.</text>
</comment>
<protein>
    <submittedName>
        <fullName evidence="2">Uncharacterized protein</fullName>
    </submittedName>
</protein>
<evidence type="ECO:0000313" key="3">
    <source>
        <dbReference type="Proteomes" id="UP000813385"/>
    </source>
</evidence>